<keyword evidence="1" id="KW-0418">Kinase</keyword>
<evidence type="ECO:0000313" key="1">
    <source>
        <dbReference type="EMBL" id="ADL19284.1"/>
    </source>
</evidence>
<organism evidence="1 2">
    <name type="scientific">Acidilobus saccharovorans (strain DSM 16705 / JCM 18335 / VKM B-2471 / 345-15)</name>
    <dbReference type="NCBI Taxonomy" id="666510"/>
    <lineage>
        <taxon>Archaea</taxon>
        <taxon>Thermoproteota</taxon>
        <taxon>Thermoprotei</taxon>
        <taxon>Acidilobales</taxon>
        <taxon>Acidilobaceae</taxon>
        <taxon>Acidilobus</taxon>
    </lineage>
</organism>
<accession>D9Q1U6</accession>
<dbReference type="EC" id="2.7.1.2" evidence="1"/>
<dbReference type="InterPro" id="IPR043129">
    <property type="entry name" value="ATPase_NBD"/>
</dbReference>
<dbReference type="KEGG" id="asc:ASAC_0878"/>
<dbReference type="Gene3D" id="3.30.420.40">
    <property type="match status" value="2"/>
</dbReference>
<dbReference type="GO" id="GO:0008761">
    <property type="term" value="F:UDP-N-acetylglucosamine 2-epimerase activity"/>
    <property type="evidence" value="ECO:0007669"/>
    <property type="project" value="TreeGrafter"/>
</dbReference>
<name>D9Q1U6_ACIS3</name>
<dbReference type="GO" id="GO:0004340">
    <property type="term" value="F:glucokinase activity"/>
    <property type="evidence" value="ECO:0007669"/>
    <property type="project" value="UniProtKB-EC"/>
</dbReference>
<dbReference type="STRING" id="666510.ASAC_0878"/>
<sequence>MWAGEPMGRIIAVDIGATNLRVALFEGERPVAVRKTQTPRTSGSDLVKAIVDLVRDVSGGYDFEAIGVASIGPLDLRNGTLLWAPNLGYGNVNIRDSLGSEFQRPVYLTNDALAGAWAEKVLGAGKELEDLAYVTMSTGLGVGAVVDGNLIVGRRGNAHELGHSIVDFESELRCGCGGNGHWEAYVGGRNIPRTAQYLTSRWSGPRTKAFELASRGELSPEALYSMARQGDEFARYAVSFINRVHAAGMMNIIAAYDPEAIFIGGSIYLYNEDLIKGELIEFMKEYVGVFGVPRIERCTFGDDEVLYGAAATAINPPQAIARSAYRPR</sequence>
<dbReference type="InterPro" id="IPR000600">
    <property type="entry name" value="ROK"/>
</dbReference>
<dbReference type="HOGENOM" id="CLU_036604_0_1_2"/>
<evidence type="ECO:0000313" key="2">
    <source>
        <dbReference type="Proteomes" id="UP000000346"/>
    </source>
</evidence>
<dbReference type="Pfam" id="PF00480">
    <property type="entry name" value="ROK"/>
    <property type="match status" value="1"/>
</dbReference>
<protein>
    <submittedName>
        <fullName evidence="1">ADP-dependent hexokinase (HK)</fullName>
        <ecNumber evidence="1">2.7.1.2</ecNumber>
    </submittedName>
</protein>
<dbReference type="EMBL" id="CP001742">
    <property type="protein sequence ID" value="ADL19284.1"/>
    <property type="molecule type" value="Genomic_DNA"/>
</dbReference>
<dbReference type="eggNOG" id="arCOG04280">
    <property type="taxonomic scope" value="Archaea"/>
</dbReference>
<keyword evidence="2" id="KW-1185">Reference proteome</keyword>
<keyword evidence="1" id="KW-0808">Transferase</keyword>
<dbReference type="Proteomes" id="UP000000346">
    <property type="component" value="Chromosome"/>
</dbReference>
<dbReference type="PANTHER" id="PTHR18964:SF149">
    <property type="entry name" value="BIFUNCTIONAL UDP-N-ACETYLGLUCOSAMINE 2-EPIMERASE_N-ACETYLMANNOSAMINE KINASE"/>
    <property type="match status" value="1"/>
</dbReference>
<reference evidence="1 2" key="1">
    <citation type="journal article" date="2010" name="Appl. Environ. Microbiol.">
        <title>The genome sequence of the crenarchaeon Acidilobus saccharovorans supports a new order, Acidilobales, and suggests an important ecological role in terrestrial acidic hot springs.</title>
        <authorList>
            <person name="Mardanov A.V."/>
            <person name="Svetlitchnyi V.A."/>
            <person name="Beletsky A.V."/>
            <person name="Prokofeva M.I."/>
            <person name="Bonch-Osmolovskaya E.A."/>
            <person name="Ravin N.V."/>
            <person name="Skryabin K.G."/>
        </authorList>
    </citation>
    <scope>NUCLEOTIDE SEQUENCE [LARGE SCALE GENOMIC DNA]</scope>
    <source>
        <strain evidence="2">DSM 16705 / JCM 18335 / VKM B-2471 / 345-15</strain>
    </source>
</reference>
<dbReference type="GO" id="GO:0009384">
    <property type="term" value="F:N-acylmannosamine kinase activity"/>
    <property type="evidence" value="ECO:0007669"/>
    <property type="project" value="TreeGrafter"/>
</dbReference>
<dbReference type="AlphaFoldDB" id="D9Q1U6"/>
<gene>
    <name evidence="1" type="ordered locus">ASAC_0878</name>
</gene>
<dbReference type="PANTHER" id="PTHR18964">
    <property type="entry name" value="ROK (REPRESSOR, ORF, KINASE) FAMILY"/>
    <property type="match status" value="1"/>
</dbReference>
<dbReference type="SUPFAM" id="SSF53067">
    <property type="entry name" value="Actin-like ATPase domain"/>
    <property type="match status" value="1"/>
</dbReference>
<dbReference type="InParanoid" id="D9Q1U6"/>
<proteinExistence type="predicted"/>